<evidence type="ECO:0000313" key="11">
    <source>
        <dbReference type="EMBL" id="REE28322.1"/>
    </source>
</evidence>
<keyword evidence="7 9" id="KW-0456">Lyase</keyword>
<comment type="caution">
    <text evidence="11">The sequence shown here is derived from an EMBL/GenBank/DDBJ whole genome shotgun (WGS) entry which is preliminary data.</text>
</comment>
<evidence type="ECO:0000256" key="2">
    <source>
        <dbReference type="ARBA" id="ARBA00022691"/>
    </source>
</evidence>
<keyword evidence="12" id="KW-1185">Reference proteome</keyword>
<keyword evidence="3 9" id="KW-0819">tRNA processing</keyword>
<evidence type="ECO:0000256" key="1">
    <source>
        <dbReference type="ARBA" id="ARBA00022485"/>
    </source>
</evidence>
<comment type="catalytic activity">
    <reaction evidence="8 9">
        <text>N(1)-methylguanosine(37) in tRNA(Phe) + pyruvate + S-adenosyl-L-methionine = 4-demethylwyosine(37) in tRNA(Phe) + 5'-deoxyadenosine + L-methionine + CO2 + H2O</text>
        <dbReference type="Rhea" id="RHEA:36347"/>
        <dbReference type="Rhea" id="RHEA-COMP:10164"/>
        <dbReference type="Rhea" id="RHEA-COMP:10165"/>
        <dbReference type="ChEBI" id="CHEBI:15361"/>
        <dbReference type="ChEBI" id="CHEBI:15377"/>
        <dbReference type="ChEBI" id="CHEBI:16526"/>
        <dbReference type="ChEBI" id="CHEBI:17319"/>
        <dbReference type="ChEBI" id="CHEBI:57844"/>
        <dbReference type="ChEBI" id="CHEBI:59789"/>
        <dbReference type="ChEBI" id="CHEBI:64315"/>
        <dbReference type="ChEBI" id="CHEBI:73542"/>
        <dbReference type="EC" id="4.1.3.44"/>
    </reaction>
</comment>
<comment type="function">
    <text evidence="9">Component of the wyosine derivatives biosynthesis pathway that catalyzes the condensation of N-methylguanine with 2 carbon atoms from pyruvate to form the tricyclic 4-demethylwyosine (imG-14) on guanosine-37 of tRNA(Phe).</text>
</comment>
<evidence type="ECO:0000256" key="7">
    <source>
        <dbReference type="ARBA" id="ARBA00023239"/>
    </source>
</evidence>
<protein>
    <recommendedName>
        <fullName evidence="9">S-adenosyl-L-methionine-dependent tRNA 4-demethylwyosine synthase</fullName>
        <ecNumber evidence="9">4.1.3.44</ecNumber>
    </recommendedName>
    <alternativeName>
        <fullName evidence="9">tRNA wyosine derivatives biosynthesis protein Taw1</fullName>
    </alternativeName>
</protein>
<sequence length="305" mass="35160">MAMYLEESQRRMERMGYRFVGEHRHSAVKTCLWTKKSIVNEGVCYKEKFYGIRSHRCLQMSPSVPFCQQKCLFCWRDLSSTGTAWEGPHDEPADIIDGAIEAQRKLLCGYLGNERADKIKVMESQDPTNAAISLAGEPMLYPDMDGLLREFHRRNFTTFLVTNGLAPMNLEKLAEEPTQLYISLDAPDRDTYKELCRPQISGAWDLLNSSLELMPSFSCRKVLRITAVRHINMKDPEGFARMIERARPDFVEVKAYMYIGYSRRRLDIENMPLFYEVHEFAEELAAASGMEIVDESRESRVVLLA</sequence>
<accession>A0A371NCX3</accession>
<feature type="binding site" evidence="9">
    <location>
        <position position="71"/>
    </location>
    <ligand>
        <name>[4Fe-4S] cluster</name>
        <dbReference type="ChEBI" id="CHEBI:49883"/>
        <label>2</label>
        <note>4Fe-4S-S-AdoMet</note>
    </ligand>
</feature>
<evidence type="ECO:0000256" key="3">
    <source>
        <dbReference type="ARBA" id="ARBA00022694"/>
    </source>
</evidence>
<dbReference type="GO" id="GO:0008033">
    <property type="term" value="P:tRNA processing"/>
    <property type="evidence" value="ECO:0007669"/>
    <property type="project" value="UniProtKB-UniRule"/>
</dbReference>
<keyword evidence="4 9" id="KW-0479">Metal-binding</keyword>
<dbReference type="Gene3D" id="3.20.20.70">
    <property type="entry name" value="Aldolase class I"/>
    <property type="match status" value="1"/>
</dbReference>
<dbReference type="PANTHER" id="PTHR13930:SF0">
    <property type="entry name" value="S-ADENOSYL-L-METHIONINE-DEPENDENT TRNA 4-DEMETHYLWYOSINE SYNTHASE TYW1-RELATED"/>
    <property type="match status" value="1"/>
</dbReference>
<evidence type="ECO:0000259" key="10">
    <source>
        <dbReference type="PROSITE" id="PS51918"/>
    </source>
</evidence>
<dbReference type="InterPro" id="IPR034556">
    <property type="entry name" value="tRNA_wybutosine-synthase"/>
</dbReference>
<dbReference type="Pfam" id="PF04055">
    <property type="entry name" value="Radical_SAM"/>
    <property type="match status" value="1"/>
</dbReference>
<keyword evidence="1 9" id="KW-0004">4Fe-4S</keyword>
<dbReference type="GO" id="GO:0005737">
    <property type="term" value="C:cytoplasm"/>
    <property type="evidence" value="ECO:0007669"/>
    <property type="project" value="UniProtKB-SubCell"/>
</dbReference>
<keyword evidence="9" id="KW-0963">Cytoplasm</keyword>
<reference evidence="11 12" key="1">
    <citation type="submission" date="2018-07" db="EMBL/GenBank/DDBJ databases">
        <title>Genomic Encyclopedia of Type Strains, Phase IV (KMG-IV): sequencing the most valuable type-strain genomes for metagenomic binning, comparative biology and taxonomic classification.</title>
        <authorList>
            <person name="Goeker M."/>
        </authorList>
    </citation>
    <scope>NUCLEOTIDE SEQUENCE [LARGE SCALE GENOMIC DNA]</scope>
    <source>
        <strain evidence="11 12">DSM 7466</strain>
    </source>
</reference>
<dbReference type="GO" id="GO:0102521">
    <property type="term" value="F:tRNA-4-demethylwyosine synthase activity"/>
    <property type="evidence" value="ECO:0007669"/>
    <property type="project" value="UniProtKB-EC"/>
</dbReference>
<evidence type="ECO:0000256" key="9">
    <source>
        <dbReference type="HAMAP-Rule" id="MF_01921"/>
    </source>
</evidence>
<dbReference type="NCBIfam" id="TIGR03972">
    <property type="entry name" value="rSAM_TYW1"/>
    <property type="match status" value="1"/>
</dbReference>
<evidence type="ECO:0000313" key="12">
    <source>
        <dbReference type="Proteomes" id="UP000256864"/>
    </source>
</evidence>
<dbReference type="InterPro" id="IPR023993">
    <property type="entry name" value="TYW1_archaea"/>
</dbReference>
<feature type="binding site" evidence="9">
    <location>
        <position position="74"/>
    </location>
    <ligand>
        <name>[4Fe-4S] cluster</name>
        <dbReference type="ChEBI" id="CHEBI:49883"/>
        <label>2</label>
        <note>4Fe-4S-S-AdoMet</note>
    </ligand>
</feature>
<evidence type="ECO:0000256" key="4">
    <source>
        <dbReference type="ARBA" id="ARBA00022723"/>
    </source>
</evidence>
<dbReference type="PANTHER" id="PTHR13930">
    <property type="entry name" value="S-ADENOSYL-L-METHIONINE-DEPENDENT TRNA 4-DEMETHYLWYOSINE SYNTHASE"/>
    <property type="match status" value="1"/>
</dbReference>
<evidence type="ECO:0000256" key="6">
    <source>
        <dbReference type="ARBA" id="ARBA00023014"/>
    </source>
</evidence>
<dbReference type="InterPro" id="IPR058240">
    <property type="entry name" value="rSAM_sf"/>
</dbReference>
<keyword evidence="5 9" id="KW-0408">Iron</keyword>
<feature type="domain" description="Radical SAM core" evidence="10">
    <location>
        <begin position="50"/>
        <end position="291"/>
    </location>
</feature>
<feature type="binding site" evidence="9">
    <location>
        <position position="31"/>
    </location>
    <ligand>
        <name>[4Fe-4S] cluster</name>
        <dbReference type="ChEBI" id="CHEBI:49883"/>
        <label>1</label>
    </ligand>
</feature>
<dbReference type="SUPFAM" id="SSF102114">
    <property type="entry name" value="Radical SAM enzymes"/>
    <property type="match status" value="1"/>
</dbReference>
<comment type="subunit">
    <text evidence="9">Monomer.</text>
</comment>
<feature type="binding site" evidence="9">
    <location>
        <position position="44"/>
    </location>
    <ligand>
        <name>[4Fe-4S] cluster</name>
        <dbReference type="ChEBI" id="CHEBI:49883"/>
        <label>1</label>
    </ligand>
</feature>
<dbReference type="PROSITE" id="PS51918">
    <property type="entry name" value="RADICAL_SAM"/>
    <property type="match status" value="1"/>
</dbReference>
<keyword evidence="2 9" id="KW-0949">S-adenosyl-L-methionine</keyword>
<gene>
    <name evidence="9" type="primary">taw1</name>
    <name evidence="11" type="ORF">C7452_0330</name>
</gene>
<evidence type="ECO:0000256" key="5">
    <source>
        <dbReference type="ARBA" id="ARBA00023004"/>
    </source>
</evidence>
<dbReference type="AlphaFoldDB" id="A0A371NCX3"/>
<dbReference type="EC" id="4.1.3.44" evidence="9"/>
<dbReference type="EMBL" id="QREL01000001">
    <property type="protein sequence ID" value="REE28322.1"/>
    <property type="molecule type" value="Genomic_DNA"/>
</dbReference>
<dbReference type="InterPro" id="IPR013785">
    <property type="entry name" value="Aldolase_TIM"/>
</dbReference>
<feature type="binding site" evidence="9">
    <location>
        <position position="57"/>
    </location>
    <ligand>
        <name>[4Fe-4S] cluster</name>
        <dbReference type="ChEBI" id="CHEBI:49883"/>
        <label>1</label>
    </ligand>
</feature>
<proteinExistence type="inferred from homology"/>
<feature type="binding site" evidence="9">
    <location>
        <position position="67"/>
    </location>
    <ligand>
        <name>[4Fe-4S] cluster</name>
        <dbReference type="ChEBI" id="CHEBI:49883"/>
        <label>2</label>
        <note>4Fe-4S-S-AdoMet</note>
    </ligand>
</feature>
<keyword evidence="6 9" id="KW-0411">Iron-sulfur</keyword>
<dbReference type="GO" id="GO:0046872">
    <property type="term" value="F:metal ion binding"/>
    <property type="evidence" value="ECO:0007669"/>
    <property type="project" value="UniProtKB-KW"/>
</dbReference>
<dbReference type="Proteomes" id="UP000256864">
    <property type="component" value="Unassembled WGS sequence"/>
</dbReference>
<dbReference type="CDD" id="cd01335">
    <property type="entry name" value="Radical_SAM"/>
    <property type="match status" value="1"/>
</dbReference>
<dbReference type="HAMAP" id="MF_01921">
    <property type="entry name" value="TYW1_archaea"/>
    <property type="match status" value="1"/>
</dbReference>
<name>A0A371NCX3_9EURY</name>
<organism evidence="11 12">
    <name type="scientific">Methanothermobacter defluvii</name>
    <dbReference type="NCBI Taxonomy" id="49339"/>
    <lineage>
        <taxon>Archaea</taxon>
        <taxon>Methanobacteriati</taxon>
        <taxon>Methanobacteriota</taxon>
        <taxon>Methanomada group</taxon>
        <taxon>Methanobacteria</taxon>
        <taxon>Methanobacteriales</taxon>
        <taxon>Methanobacteriaceae</taxon>
        <taxon>Methanothermobacter</taxon>
    </lineage>
</organism>
<comment type="subcellular location">
    <subcellularLocation>
        <location evidence="9">Cytoplasm</location>
    </subcellularLocation>
</comment>
<comment type="cofactor">
    <cofactor evidence="9">
        <name>[4Fe-4S] cluster</name>
        <dbReference type="ChEBI" id="CHEBI:49883"/>
    </cofactor>
    <text evidence="9">Binds 2 [4Fe-4S] clusters. Binds 1 [4Fe-4S] cluster coordinated with 3 cysteines and an exchangeable S-adenosyl-L-methionine.</text>
</comment>
<dbReference type="SFLD" id="SFLDG01071">
    <property type="entry name" value="tRNA_wybutosine-synthesizing"/>
    <property type="match status" value="1"/>
</dbReference>
<dbReference type="SFLD" id="SFLDF00284">
    <property type="entry name" value="tRNA_wybutosine-synthesizing"/>
    <property type="match status" value="1"/>
</dbReference>
<dbReference type="InterPro" id="IPR013917">
    <property type="entry name" value="tRNA_wybutosine-synth"/>
</dbReference>
<dbReference type="Pfam" id="PF08608">
    <property type="entry name" value="Wyosine_form"/>
    <property type="match status" value="1"/>
</dbReference>
<dbReference type="GO" id="GO:0051539">
    <property type="term" value="F:4 iron, 4 sulfur cluster binding"/>
    <property type="evidence" value="ECO:0007669"/>
    <property type="project" value="UniProtKB-UniRule"/>
</dbReference>
<comment type="similarity">
    <text evidence="9">Belongs to the TYW1 family.</text>
</comment>
<dbReference type="SFLD" id="SFLDS00029">
    <property type="entry name" value="Radical_SAM"/>
    <property type="match status" value="1"/>
</dbReference>
<evidence type="ECO:0000256" key="8">
    <source>
        <dbReference type="ARBA" id="ARBA00049466"/>
    </source>
</evidence>
<dbReference type="InterPro" id="IPR007197">
    <property type="entry name" value="rSAM"/>
</dbReference>